<dbReference type="InterPro" id="IPR012341">
    <property type="entry name" value="6hp_glycosidase-like_sf"/>
</dbReference>
<keyword evidence="2 6" id="KW-0378">Hydrolase</keyword>
<dbReference type="Pfam" id="PF02927">
    <property type="entry name" value="CelD_N"/>
    <property type="match status" value="1"/>
</dbReference>
<dbReference type="EMBL" id="JACHMH010000001">
    <property type="protein sequence ID" value="MBB4680344.1"/>
    <property type="molecule type" value="Genomic_DNA"/>
</dbReference>
<evidence type="ECO:0000256" key="1">
    <source>
        <dbReference type="ARBA" id="ARBA00007072"/>
    </source>
</evidence>
<reference evidence="13 14" key="1">
    <citation type="submission" date="2020-08" db="EMBL/GenBank/DDBJ databases">
        <title>Sequencing the genomes of 1000 actinobacteria strains.</title>
        <authorList>
            <person name="Klenk H.-P."/>
        </authorList>
    </citation>
    <scope>NUCLEOTIDE SEQUENCE [LARGE SCALE GENOMIC DNA]</scope>
    <source>
        <strain evidence="13 14">DSM 44230</strain>
    </source>
</reference>
<evidence type="ECO:0000256" key="5">
    <source>
        <dbReference type="ARBA" id="ARBA00023326"/>
    </source>
</evidence>
<evidence type="ECO:0000256" key="7">
    <source>
        <dbReference type="PROSITE-ProRule" id="PRU10060"/>
    </source>
</evidence>
<keyword evidence="5 6" id="KW-0624">Polysaccharide degradation</keyword>
<feature type="active site" evidence="7">
    <location>
        <position position="700"/>
    </location>
</feature>
<dbReference type="PROSITE" id="PS00592">
    <property type="entry name" value="GH9_2"/>
    <property type="match status" value="1"/>
</dbReference>
<dbReference type="SUPFAM" id="SSF48208">
    <property type="entry name" value="Six-hairpin glycosidases"/>
    <property type="match status" value="1"/>
</dbReference>
<proteinExistence type="inferred from homology"/>
<comment type="caution">
    <text evidence="13">The sequence shown here is derived from an EMBL/GenBank/DDBJ whole genome shotgun (WGS) entry which is preliminary data.</text>
</comment>
<sequence length="728" mass="78976">MTTTRRLSVTALLPLLLIGLAPPAHAQPYQRVLNGSFDTGKTPWWSSGNTPSRVEAGRLCADIPAGTTNPWDAMIGQNEIPVEAGQPYTLRFTATGKASIRINLQLNAPPHTGTINKQVTLTETPQTFEFTGLSTVASRHAQVSFQAGGATQSYTLCVDDVSLTGGVIPPGGGWHYGSAVRVNQHGYQTDGPKQASIVDTATQSLPWQVNNATGAVVATGRTRVHGQDPASRDHVHLADFSQLRARGTGYTLVVGKEVSEPFDLLDRPYEQLRRDALQYFFHNRSGLPIEAQHVGAAHARPAGHLDIAPNKGDTAVPCLPGGCAHALDVRGGWYDAGDHGKYVVNGGLAVWQLLDLYERARDRWDLTGQRDGLLRIPEQRNGVPDVLDEARWQLEFLLRMQVPAGAPLAGMAHHKIHDLAWTGHPLLPHLDPQPRYLHPPSTAATLNLAAAGARCARIWTRWDRAFAQRCQAAAETAWQAALRHPDRFAPRETAGGGPYDDTDVRDEFSWAAAELHATTGDPGYLRHLTSTLTPAGFSWKDTGGLADLTIARHPLRFPLDRVLAARQRIRTVADGYVRHQQTQGYPNPGEYVWGSTSSTANNAMIIATAYDLTGRPGYRDAVLAAMDYLLGRNALNQSFVSGYGERASRNQHHRHWANQLDPKLPNPPAGALAGGPNPGLQDPVAQQNLPGCAPAKCYLDDIGSFSTNEVAINWNSALAWVAAFADTR</sequence>
<dbReference type="AlphaFoldDB" id="A0A7W7CJ07"/>
<evidence type="ECO:0000259" key="10">
    <source>
        <dbReference type="Pfam" id="PF00759"/>
    </source>
</evidence>
<dbReference type="InterPro" id="IPR008928">
    <property type="entry name" value="6-hairpin_glycosidase_sf"/>
</dbReference>
<evidence type="ECO:0000256" key="2">
    <source>
        <dbReference type="ARBA" id="ARBA00022801"/>
    </source>
</evidence>
<evidence type="ECO:0000259" key="12">
    <source>
        <dbReference type="Pfam" id="PF02927"/>
    </source>
</evidence>
<evidence type="ECO:0000256" key="6">
    <source>
        <dbReference type="PROSITE-ProRule" id="PRU10059"/>
    </source>
</evidence>
<keyword evidence="14" id="KW-1185">Reference proteome</keyword>
<organism evidence="13 14">
    <name type="scientific">Crossiella cryophila</name>
    <dbReference type="NCBI Taxonomy" id="43355"/>
    <lineage>
        <taxon>Bacteria</taxon>
        <taxon>Bacillati</taxon>
        <taxon>Actinomycetota</taxon>
        <taxon>Actinomycetes</taxon>
        <taxon>Pseudonocardiales</taxon>
        <taxon>Pseudonocardiaceae</taxon>
        <taxon>Crossiella</taxon>
    </lineage>
</organism>
<feature type="active site" evidence="6">
    <location>
        <position position="652"/>
    </location>
</feature>
<feature type="domain" description="Cellulase Ig-like" evidence="12">
    <location>
        <begin position="177"/>
        <end position="257"/>
    </location>
</feature>
<dbReference type="RefSeq" id="WP_185006079.1">
    <property type="nucleotide sequence ID" value="NZ_BAAAUI010000005.1"/>
</dbReference>
<dbReference type="Pfam" id="PF02018">
    <property type="entry name" value="CBM_4_9"/>
    <property type="match status" value="1"/>
</dbReference>
<dbReference type="InterPro" id="IPR014756">
    <property type="entry name" value="Ig_E-set"/>
</dbReference>
<accession>A0A7W7CJ07</accession>
<keyword evidence="8" id="KW-0732">Signal</keyword>
<dbReference type="GO" id="GO:0030245">
    <property type="term" value="P:cellulose catabolic process"/>
    <property type="evidence" value="ECO:0007669"/>
    <property type="project" value="UniProtKB-KW"/>
</dbReference>
<dbReference type="SUPFAM" id="SSF81296">
    <property type="entry name" value="E set domains"/>
    <property type="match status" value="1"/>
</dbReference>
<evidence type="ECO:0000256" key="3">
    <source>
        <dbReference type="ARBA" id="ARBA00023277"/>
    </source>
</evidence>
<evidence type="ECO:0000313" key="13">
    <source>
        <dbReference type="EMBL" id="MBB4680344.1"/>
    </source>
</evidence>
<keyword evidence="8" id="KW-0136">Cellulose degradation</keyword>
<evidence type="ECO:0000256" key="4">
    <source>
        <dbReference type="ARBA" id="ARBA00023295"/>
    </source>
</evidence>
<dbReference type="InterPro" id="IPR018221">
    <property type="entry name" value="Glyco_hydro_9_His_AS"/>
</dbReference>
<dbReference type="InterPro" id="IPR013783">
    <property type="entry name" value="Ig-like_fold"/>
</dbReference>
<keyword evidence="3 6" id="KW-0119">Carbohydrate metabolism</keyword>
<dbReference type="InterPro" id="IPR004197">
    <property type="entry name" value="Cellulase_Ig-like"/>
</dbReference>
<comment type="catalytic activity">
    <reaction evidence="8">
        <text>Endohydrolysis of (1-&gt;4)-beta-D-glucosidic linkages in cellulose, lichenin and cereal beta-D-glucans.</text>
        <dbReference type="EC" id="3.2.1.4"/>
    </reaction>
</comment>
<evidence type="ECO:0000256" key="9">
    <source>
        <dbReference type="SAM" id="MobiDB-lite"/>
    </source>
</evidence>
<evidence type="ECO:0000313" key="14">
    <source>
        <dbReference type="Proteomes" id="UP000533598"/>
    </source>
</evidence>
<keyword evidence="4 6" id="KW-0326">Glycosidase</keyword>
<dbReference type="InterPro" id="IPR033126">
    <property type="entry name" value="Glyco_hydro_9_Asp/Glu_AS"/>
</dbReference>
<dbReference type="PANTHER" id="PTHR22298">
    <property type="entry name" value="ENDO-1,4-BETA-GLUCANASE"/>
    <property type="match status" value="1"/>
</dbReference>
<dbReference type="CDD" id="cd02850">
    <property type="entry name" value="E_set_Cellulase_N"/>
    <property type="match status" value="1"/>
</dbReference>
<dbReference type="PROSITE" id="PS00698">
    <property type="entry name" value="GH9_3"/>
    <property type="match status" value="1"/>
</dbReference>
<dbReference type="Gene3D" id="1.50.10.10">
    <property type="match status" value="1"/>
</dbReference>
<dbReference type="Gene3D" id="2.60.120.260">
    <property type="entry name" value="Galactose-binding domain-like"/>
    <property type="match status" value="1"/>
</dbReference>
<dbReference type="SUPFAM" id="SSF49785">
    <property type="entry name" value="Galactose-binding domain-like"/>
    <property type="match status" value="1"/>
</dbReference>
<evidence type="ECO:0000256" key="8">
    <source>
        <dbReference type="RuleBase" id="RU361166"/>
    </source>
</evidence>
<dbReference type="InterPro" id="IPR008979">
    <property type="entry name" value="Galactose-bd-like_sf"/>
</dbReference>
<dbReference type="Pfam" id="PF00759">
    <property type="entry name" value="Glyco_hydro_9"/>
    <property type="match status" value="1"/>
</dbReference>
<name>A0A7W7CJ07_9PSEU</name>
<feature type="chain" id="PRO_5031605510" description="Endoglucanase" evidence="8">
    <location>
        <begin position="27"/>
        <end position="728"/>
    </location>
</feature>
<dbReference type="InterPro" id="IPR003305">
    <property type="entry name" value="CenC_carb-bd"/>
</dbReference>
<feature type="domain" description="CBM-cenC" evidence="11">
    <location>
        <begin position="32"/>
        <end position="146"/>
    </location>
</feature>
<dbReference type="InterPro" id="IPR001701">
    <property type="entry name" value="Glyco_hydro_9"/>
</dbReference>
<feature type="region of interest" description="Disordered" evidence="9">
    <location>
        <begin position="650"/>
        <end position="683"/>
    </location>
</feature>
<feature type="domain" description="Glycoside hydrolase family 9" evidence="10">
    <location>
        <begin position="269"/>
        <end position="721"/>
    </location>
</feature>
<gene>
    <name evidence="13" type="ORF">HNR67_006462</name>
</gene>
<evidence type="ECO:0000259" key="11">
    <source>
        <dbReference type="Pfam" id="PF02018"/>
    </source>
</evidence>
<dbReference type="Gene3D" id="2.60.40.10">
    <property type="entry name" value="Immunoglobulins"/>
    <property type="match status" value="1"/>
</dbReference>
<dbReference type="GO" id="GO:0008810">
    <property type="term" value="F:cellulase activity"/>
    <property type="evidence" value="ECO:0007669"/>
    <property type="project" value="UniProtKB-EC"/>
</dbReference>
<feature type="active site" evidence="7">
    <location>
        <position position="709"/>
    </location>
</feature>
<dbReference type="EC" id="3.2.1.4" evidence="8"/>
<protein>
    <recommendedName>
        <fullName evidence="8">Endoglucanase</fullName>
        <ecNumber evidence="8">3.2.1.4</ecNumber>
    </recommendedName>
</protein>
<dbReference type="Proteomes" id="UP000533598">
    <property type="component" value="Unassembled WGS sequence"/>
</dbReference>
<comment type="similarity">
    <text evidence="1 6 8">Belongs to the glycosyl hydrolase 9 (cellulase E) family.</text>
</comment>
<feature type="signal peptide" evidence="8">
    <location>
        <begin position="1"/>
        <end position="26"/>
    </location>
</feature>